<evidence type="ECO:0000313" key="4">
    <source>
        <dbReference type="Proteomes" id="UP001556196"/>
    </source>
</evidence>
<accession>A0ABV3QTS0</accession>
<proteinExistence type="predicted"/>
<reference evidence="3 4" key="1">
    <citation type="submission" date="2024-06" db="EMBL/GenBank/DDBJ databases">
        <authorList>
            <person name="Tuo L."/>
        </authorList>
    </citation>
    <scope>NUCLEOTIDE SEQUENCE [LARGE SCALE GENOMIC DNA]</scope>
    <source>
        <strain evidence="3 4">ZMM04-5</strain>
    </source>
</reference>
<evidence type="ECO:0000313" key="3">
    <source>
        <dbReference type="EMBL" id="MEW9804465.1"/>
    </source>
</evidence>
<sequence length="421" mass="45336">MTRWSLAGLLVLGTALPASAETDAAAALEPQQLEPYQIVRSLELVQDRLAGGDHASQPMQRKLLEMIDARFATRESARFENELNRRALLIYAMSGGNPATLEAGLAHLGKDDPNRLLGEKILLYVNGKPNEALEAFASVDPMTYSPDVGMYVALVKGSMMAEAEPGKALPMLDRARLLGPGTLVEEAALRRSISVAVTLGDTKRFLRYAEQYVRSYLHSPYASQFADTFVAGVVALQDKVDRRAVVDLAAMMEPEQEKVIYLRIARRAAIDGLIDLAAFAATQAEEMADDPRAELYASLSLVTSGEIDNVLERLSRIDRERLSENDRRLLDAASAIAAELTAGTKPAGAQSQARPIRSVGPEPVITAAGDETAKTTPVPSRSRSPGPGRGVDASVEKAEAMVAATRAKLADIDKLIGDMPE</sequence>
<gene>
    <name evidence="3" type="ORF">ABUE31_00515</name>
</gene>
<feature type="signal peptide" evidence="2">
    <location>
        <begin position="1"/>
        <end position="20"/>
    </location>
</feature>
<comment type="caution">
    <text evidence="3">The sequence shown here is derived from an EMBL/GenBank/DDBJ whole genome shotgun (WGS) entry which is preliminary data.</text>
</comment>
<keyword evidence="2" id="KW-0732">Signal</keyword>
<organism evidence="3 4">
    <name type="scientific">Mesorhizobium marinum</name>
    <dbReference type="NCBI Taxonomy" id="3228790"/>
    <lineage>
        <taxon>Bacteria</taxon>
        <taxon>Pseudomonadati</taxon>
        <taxon>Pseudomonadota</taxon>
        <taxon>Alphaproteobacteria</taxon>
        <taxon>Hyphomicrobiales</taxon>
        <taxon>Phyllobacteriaceae</taxon>
        <taxon>Mesorhizobium</taxon>
    </lineage>
</organism>
<evidence type="ECO:0000256" key="1">
    <source>
        <dbReference type="SAM" id="MobiDB-lite"/>
    </source>
</evidence>
<feature type="chain" id="PRO_5045925288" evidence="2">
    <location>
        <begin position="21"/>
        <end position="421"/>
    </location>
</feature>
<protein>
    <submittedName>
        <fullName evidence="3">Chemotaxis protein MotC</fullName>
    </submittedName>
</protein>
<dbReference type="EMBL" id="JBFOCI010000001">
    <property type="protein sequence ID" value="MEW9804465.1"/>
    <property type="molecule type" value="Genomic_DNA"/>
</dbReference>
<dbReference type="RefSeq" id="WP_367721518.1">
    <property type="nucleotide sequence ID" value="NZ_JBFOCI010000001.1"/>
</dbReference>
<dbReference type="Proteomes" id="UP001556196">
    <property type="component" value="Unassembled WGS sequence"/>
</dbReference>
<evidence type="ECO:0000256" key="2">
    <source>
        <dbReference type="SAM" id="SignalP"/>
    </source>
</evidence>
<name>A0ABV3QTS0_9HYPH</name>
<keyword evidence="4" id="KW-1185">Reference proteome</keyword>
<feature type="region of interest" description="Disordered" evidence="1">
    <location>
        <begin position="343"/>
        <end position="396"/>
    </location>
</feature>